<reference evidence="2" key="1">
    <citation type="submission" date="2016-10" db="EMBL/GenBank/DDBJ databases">
        <authorList>
            <person name="Varghese N."/>
            <person name="Submissions S."/>
        </authorList>
    </citation>
    <scope>NUCLEOTIDE SEQUENCE [LARGE SCALE GENOMIC DNA]</scope>
    <source>
        <strain evidence="2">JCM 15604</strain>
    </source>
</reference>
<organism evidence="1 2">
    <name type="scientific">Ectopseudomonas toyotomiensis</name>
    <dbReference type="NCBI Taxonomy" id="554344"/>
    <lineage>
        <taxon>Bacteria</taxon>
        <taxon>Pseudomonadati</taxon>
        <taxon>Pseudomonadota</taxon>
        <taxon>Gammaproteobacteria</taxon>
        <taxon>Pseudomonadales</taxon>
        <taxon>Pseudomonadaceae</taxon>
        <taxon>Ectopseudomonas</taxon>
    </lineage>
</organism>
<protein>
    <submittedName>
        <fullName evidence="1">Uncharacterized protein</fullName>
    </submittedName>
</protein>
<dbReference type="RefSeq" id="WP_074914200.1">
    <property type="nucleotide sequence ID" value="NZ_FOXK01000003.1"/>
</dbReference>
<dbReference type="EMBL" id="FOXK01000003">
    <property type="protein sequence ID" value="SFP52479.1"/>
    <property type="molecule type" value="Genomic_DNA"/>
</dbReference>
<proteinExistence type="predicted"/>
<sequence>MTRITPTVGRVLHFIPTAGYMAGRKLAFGNPTQPLAAVIAYVHSDTMVNLTVWDQNGEQFSVCSVPLVQDGCDMVVGSFFAKWMPYQKGQAAKTESLESQLAGKPAIGIDLAAEQDRCVRVFLEKGAIVKVEGIPLELDHDAVVRVHPANVPLIFLPRTARPAESSE</sequence>
<accession>A0A1I5R1V5</accession>
<evidence type="ECO:0000313" key="2">
    <source>
        <dbReference type="Proteomes" id="UP000182025"/>
    </source>
</evidence>
<dbReference type="Proteomes" id="UP000182025">
    <property type="component" value="Unassembled WGS sequence"/>
</dbReference>
<evidence type="ECO:0000313" key="1">
    <source>
        <dbReference type="EMBL" id="SFP52479.1"/>
    </source>
</evidence>
<keyword evidence="2" id="KW-1185">Reference proteome</keyword>
<gene>
    <name evidence="1" type="ORF">SAMN05216177_103248</name>
</gene>
<name>A0A1I5R1V5_9GAMM</name>
<dbReference type="OrthoDB" id="7041946at2"/>
<dbReference type="AlphaFoldDB" id="A0A1I5R1V5"/>